<dbReference type="AlphaFoldDB" id="A0A5S4TF32"/>
<evidence type="ECO:0000313" key="1">
    <source>
        <dbReference type="EMBL" id="TYK94341.1"/>
    </source>
</evidence>
<evidence type="ECO:0008006" key="3">
    <source>
        <dbReference type="Google" id="ProtNLM"/>
    </source>
</evidence>
<gene>
    <name evidence="1" type="ORF">E0F67_08195</name>
</gene>
<dbReference type="Proteomes" id="UP000325300">
    <property type="component" value="Unassembled WGS sequence"/>
</dbReference>
<protein>
    <recommendedName>
        <fullName evidence="3">Mag protein</fullName>
    </recommendedName>
</protein>
<organism evidence="1 2">
    <name type="scientific">Streptococcus pyogenes</name>
    <dbReference type="NCBI Taxonomy" id="1314"/>
    <lineage>
        <taxon>Bacteria</taxon>
        <taxon>Bacillati</taxon>
        <taxon>Bacillota</taxon>
        <taxon>Bacilli</taxon>
        <taxon>Lactobacillales</taxon>
        <taxon>Streptococcaceae</taxon>
        <taxon>Streptococcus</taxon>
    </lineage>
</organism>
<reference evidence="1 2" key="1">
    <citation type="submission" date="2019-02" db="EMBL/GenBank/DDBJ databases">
        <title>Novel genomic isolates of S. pyogenes and S. dysgalactiae subsp. equisimilis associated to necrotising fasciitis (NSTI).</title>
        <authorList>
            <person name="Barrantes I."/>
        </authorList>
    </citation>
    <scope>NUCLEOTIDE SEQUENCE [LARGE SCALE GENOMIC DNA]</scope>
    <source>
        <strain evidence="1 2">SPY5003</strain>
    </source>
</reference>
<evidence type="ECO:0000313" key="2">
    <source>
        <dbReference type="Proteomes" id="UP000325300"/>
    </source>
</evidence>
<proteinExistence type="predicted"/>
<sequence length="153" mass="17144">MVKVNCLTLIVCCVCSGDSSSIRRRNPYYSNTLTLEVTERREAINKINRLSDQYPNDPEIQVILEDTTNKILAFESADITEALIAEVNSEVTRLNEEKIARDAVDTAEKADAEKRHDFLKQQDAVVIAIQELANIPAEKAFRQYANDNGVDGV</sequence>
<comment type="caution">
    <text evidence="1">The sequence shown here is derived from an EMBL/GenBank/DDBJ whole genome shotgun (WGS) entry which is preliminary data.</text>
</comment>
<accession>A0A5S4TF32</accession>
<name>A0A5S4TF32_STRPY</name>
<dbReference type="EMBL" id="SJLI01000008">
    <property type="protein sequence ID" value="TYK94341.1"/>
    <property type="molecule type" value="Genomic_DNA"/>
</dbReference>